<evidence type="ECO:0000256" key="7">
    <source>
        <dbReference type="SAM" id="Phobius"/>
    </source>
</evidence>
<feature type="region of interest" description="Disordered" evidence="6">
    <location>
        <begin position="204"/>
        <end position="233"/>
    </location>
</feature>
<feature type="transmembrane region" description="Helical" evidence="7">
    <location>
        <begin position="468"/>
        <end position="491"/>
    </location>
</feature>
<feature type="region of interest" description="Disordered" evidence="6">
    <location>
        <begin position="156"/>
        <end position="190"/>
    </location>
</feature>
<feature type="transmembrane region" description="Helical" evidence="7">
    <location>
        <begin position="407"/>
        <end position="430"/>
    </location>
</feature>
<dbReference type="PANTHER" id="PTHR14255:SF3">
    <property type="entry name" value="SULFITE EXPORTER TAUE_SAFE FAMILY PROTEIN 5-RELATED"/>
    <property type="match status" value="1"/>
</dbReference>
<keyword evidence="9" id="KW-1185">Reference proteome</keyword>
<feature type="transmembrane region" description="Helical" evidence="7">
    <location>
        <begin position="316"/>
        <end position="335"/>
    </location>
</feature>
<feature type="transmembrane region" description="Helical" evidence="7">
    <location>
        <begin position="20"/>
        <end position="51"/>
    </location>
</feature>
<proteinExistence type="inferred from homology"/>
<dbReference type="AlphaFoldDB" id="A0A5B8ME52"/>
<gene>
    <name evidence="8" type="ORF">A3770_02p10590</name>
</gene>
<dbReference type="OrthoDB" id="510493at2759"/>
<feature type="compositionally biased region" description="Low complexity" evidence="6">
    <location>
        <begin position="204"/>
        <end position="214"/>
    </location>
</feature>
<keyword evidence="4 7" id="KW-1133">Transmembrane helix</keyword>
<dbReference type="InterPro" id="IPR002781">
    <property type="entry name" value="TM_pro_TauE-like"/>
</dbReference>
<evidence type="ECO:0000256" key="6">
    <source>
        <dbReference type="SAM" id="MobiDB-lite"/>
    </source>
</evidence>
<name>A0A5B8ME52_9CHLO</name>
<dbReference type="GO" id="GO:0016567">
    <property type="term" value="P:protein ubiquitination"/>
    <property type="evidence" value="ECO:0007669"/>
    <property type="project" value="TreeGrafter"/>
</dbReference>
<comment type="subcellular location">
    <subcellularLocation>
        <location evidence="1">Membrane</location>
        <topology evidence="1">Multi-pass membrane protein</topology>
    </subcellularLocation>
</comment>
<feature type="transmembrane region" description="Helical" evidence="7">
    <location>
        <begin position="57"/>
        <end position="79"/>
    </location>
</feature>
<evidence type="ECO:0000313" key="9">
    <source>
        <dbReference type="Proteomes" id="UP000316726"/>
    </source>
</evidence>
<keyword evidence="5 7" id="KW-0472">Membrane</keyword>
<accession>A0A5B8ME52</accession>
<feature type="transmembrane region" description="Helical" evidence="7">
    <location>
        <begin position="91"/>
        <end position="114"/>
    </location>
</feature>
<dbReference type="EMBL" id="CP031035">
    <property type="protein sequence ID" value="QDZ18541.1"/>
    <property type="molecule type" value="Genomic_DNA"/>
</dbReference>
<feature type="compositionally biased region" description="Polar residues" evidence="6">
    <location>
        <begin position="156"/>
        <end position="171"/>
    </location>
</feature>
<dbReference type="GO" id="GO:0016020">
    <property type="term" value="C:membrane"/>
    <property type="evidence" value="ECO:0007669"/>
    <property type="project" value="UniProtKB-SubCell"/>
</dbReference>
<feature type="region of interest" description="Disordered" evidence="6">
    <location>
        <begin position="256"/>
        <end position="303"/>
    </location>
</feature>
<dbReference type="PANTHER" id="PTHR14255">
    <property type="entry name" value="CEREBLON"/>
    <property type="match status" value="1"/>
</dbReference>
<feature type="transmembrane region" description="Helical" evidence="7">
    <location>
        <begin position="120"/>
        <end position="138"/>
    </location>
</feature>
<sequence length="541" mass="57241">MEESGRPEDLVIPPNGTDLLLTVLCALGGAMAASSGVGGGVIFVPLLVLIANLPMGYAAPVSNFVIAVSAVCTFVINLFETHPKNPSRPLINFEALIYFVPIAVSSTSLGVMMSKALAEWLVNILLFVFLGFTSYRMLKRAKKVFDQEKSEASVLKANSNDSRSTVETSEGSYLLRASQDAKGKDGGAEAAGEALGKEVVGDAVAGEGEAVGPATTAKEGRPREGSTDVEIGVLRGLRRDPSYERDLKLRSTLGKKVFTQGEGEEGEEGEEGDASPGKDQAANLLSGGAGSVEASREESRPGGFGSLVANIRSTRWWYWLVIFGSWGIQVFFSVLQKKAKSCTLEDFALMVGQPAFGVVVGLTIARLLIERFRSGKQASYEDGAPAKPDYEEGDIVMGESWRQMMKMMAFCLCIGALGGLLGVGGGSILAPMLLELGASAVVTAPISSSLVLFSSSQAAVQYAVGGKLLWNYAIWLGGVNLVANYVGLYAVKQIVARLGYTSFIIGSLGVLLVAATTFTAVFMGRELEAHGFSPFPQYCRA</sequence>
<evidence type="ECO:0000256" key="3">
    <source>
        <dbReference type="ARBA" id="ARBA00022692"/>
    </source>
</evidence>
<organism evidence="8 9">
    <name type="scientific">Chloropicon primus</name>
    <dbReference type="NCBI Taxonomy" id="1764295"/>
    <lineage>
        <taxon>Eukaryota</taxon>
        <taxon>Viridiplantae</taxon>
        <taxon>Chlorophyta</taxon>
        <taxon>Chloropicophyceae</taxon>
        <taxon>Chloropicales</taxon>
        <taxon>Chloropicaceae</taxon>
        <taxon>Chloropicon</taxon>
    </lineage>
</organism>
<evidence type="ECO:0000256" key="2">
    <source>
        <dbReference type="ARBA" id="ARBA00009142"/>
    </source>
</evidence>
<evidence type="ECO:0000256" key="1">
    <source>
        <dbReference type="ARBA" id="ARBA00004141"/>
    </source>
</evidence>
<protein>
    <recommendedName>
        <fullName evidence="10">Sulfite exporter TauE/SafE</fullName>
    </recommendedName>
</protein>
<dbReference type="GO" id="GO:0031464">
    <property type="term" value="C:Cul4A-RING E3 ubiquitin ligase complex"/>
    <property type="evidence" value="ECO:0007669"/>
    <property type="project" value="TreeGrafter"/>
</dbReference>
<evidence type="ECO:0008006" key="10">
    <source>
        <dbReference type="Google" id="ProtNLM"/>
    </source>
</evidence>
<dbReference type="Pfam" id="PF01925">
    <property type="entry name" value="TauE"/>
    <property type="match status" value="2"/>
</dbReference>
<keyword evidence="3 7" id="KW-0812">Transmembrane</keyword>
<feature type="transmembrane region" description="Helical" evidence="7">
    <location>
        <begin position="436"/>
        <end position="456"/>
    </location>
</feature>
<dbReference type="STRING" id="1764295.A0A5B8ME52"/>
<dbReference type="Proteomes" id="UP000316726">
    <property type="component" value="Chromosome 2"/>
</dbReference>
<feature type="transmembrane region" description="Helical" evidence="7">
    <location>
        <begin position="503"/>
        <end position="523"/>
    </location>
</feature>
<feature type="transmembrane region" description="Helical" evidence="7">
    <location>
        <begin position="347"/>
        <end position="369"/>
    </location>
</feature>
<evidence type="ECO:0000313" key="8">
    <source>
        <dbReference type="EMBL" id="QDZ18541.1"/>
    </source>
</evidence>
<comment type="similarity">
    <text evidence="2">Belongs to the 4-toluene sulfonate uptake permease (TSUP) (TC 2.A.102) family.</text>
</comment>
<reference evidence="8 9" key="1">
    <citation type="submission" date="2018-07" db="EMBL/GenBank/DDBJ databases">
        <title>The complete nuclear genome of the prasinophyte Chloropicon primus (CCMP1205).</title>
        <authorList>
            <person name="Pombert J.-F."/>
            <person name="Otis C."/>
            <person name="Turmel M."/>
            <person name="Lemieux C."/>
        </authorList>
    </citation>
    <scope>NUCLEOTIDE SEQUENCE [LARGE SCALE GENOMIC DNA]</scope>
    <source>
        <strain evidence="8 9">CCMP1205</strain>
    </source>
</reference>
<evidence type="ECO:0000256" key="4">
    <source>
        <dbReference type="ARBA" id="ARBA00022989"/>
    </source>
</evidence>
<evidence type="ECO:0000256" key="5">
    <source>
        <dbReference type="ARBA" id="ARBA00023136"/>
    </source>
</evidence>
<feature type="compositionally biased region" description="Acidic residues" evidence="6">
    <location>
        <begin position="262"/>
        <end position="273"/>
    </location>
</feature>